<evidence type="ECO:0000313" key="6">
    <source>
        <dbReference type="EMBL" id="OUT24470.1"/>
    </source>
</evidence>
<dbReference type="GO" id="GO:0005524">
    <property type="term" value="F:ATP binding"/>
    <property type="evidence" value="ECO:0007669"/>
    <property type="project" value="UniProtKB-KW"/>
</dbReference>
<dbReference type="EMBL" id="NHMM01000001">
    <property type="protein sequence ID" value="OUT24470.1"/>
    <property type="molecule type" value="Genomic_DNA"/>
</dbReference>
<dbReference type="GO" id="GO:0140662">
    <property type="term" value="F:ATP-dependent protein folding chaperone"/>
    <property type="evidence" value="ECO:0007669"/>
    <property type="project" value="InterPro"/>
</dbReference>
<dbReference type="Gene3D" id="3.90.640.10">
    <property type="entry name" value="Actin, Chain A, domain 4"/>
    <property type="match status" value="1"/>
</dbReference>
<sequence length="652" mass="71548">MFYFSRIQQRGKVLKNSVIGVSKVTNRLNTTSSGPKTVIGIDLGTTNSAVAYVDHLSKQPKILENNQGKRTTPSIVAFTPAGDVLVGELAKRQWVINPTNTLYATKRLIGRKYDDEEVKKDVELMPYSIVPSPNGDAWIQTTVGENLIYSPEQIAGLILKEMKHVAEKSLGVPDGQIKNAVVTVPAYFNDSQRQATKTAGELVGLNVIRVMNEPTAASLAYGLGNKNDGIVAVYDLGGGTFDISILDIEDGVFEVISTNGDTHLGGEDFDNLLVQYILDKFQEQSGIDLSGDISAIQRIKEAAEKAKIELSHVKTTRIDLPFITKAESISIELTEDELDEMSMPLISKTIAPLKKALVDADLKKEDIDDVILVGGMTRMPKIRKVVEDFFGRKPNTNVNPDEAVALGAAIQGAVLSGSVKDVLLLDVTPLTLGIETYGGLYSPLIPRNTTVPCKIKQVYSTAVDGQNSIDINVYQGERPLVADNKLIGKFKLTDIPPKPKGVPQIEVLFDIDADGIIKVSAKDKDTGKKSSITVFGKTGMSKDEIEDLVKKSKETTKEDAKRMSYLKHVNNLELIVFDTEQAVKDWGEYMSEEDRSSLTRHIEIVKRMINDSRNGDLFDVDLIKAAQEELKEETLAVITRAAAISRQNQIKK</sequence>
<dbReference type="InterPro" id="IPR013126">
    <property type="entry name" value="Hsp_70_fam"/>
</dbReference>
<dbReference type="OrthoDB" id="2401965at2759"/>
<evidence type="ECO:0000256" key="1">
    <source>
        <dbReference type="ARBA" id="ARBA00022741"/>
    </source>
</evidence>
<dbReference type="Gene3D" id="3.30.420.40">
    <property type="match status" value="2"/>
</dbReference>
<evidence type="ECO:0000256" key="3">
    <source>
        <dbReference type="RuleBase" id="RU003322"/>
    </source>
</evidence>
<dbReference type="Gene3D" id="2.60.34.10">
    <property type="entry name" value="Substrate Binding Domain Of DNAk, Chain A, domain 1"/>
    <property type="match status" value="1"/>
</dbReference>
<organism evidence="5 7">
    <name type="scientific">Pichia kudriavzevii</name>
    <name type="common">Yeast</name>
    <name type="synonym">Issatchenkia orientalis</name>
    <dbReference type="NCBI Taxonomy" id="4909"/>
    <lineage>
        <taxon>Eukaryota</taxon>
        <taxon>Fungi</taxon>
        <taxon>Dikarya</taxon>
        <taxon>Ascomycota</taxon>
        <taxon>Saccharomycotina</taxon>
        <taxon>Pichiomycetes</taxon>
        <taxon>Pichiales</taxon>
        <taxon>Pichiaceae</taxon>
        <taxon>Pichia</taxon>
    </lineage>
</organism>
<dbReference type="SUPFAM" id="SSF100934">
    <property type="entry name" value="Heat shock protein 70kD (HSP70), C-terminal subdomain"/>
    <property type="match status" value="1"/>
</dbReference>
<keyword evidence="9" id="KW-1185">Reference proteome</keyword>
<dbReference type="Proteomes" id="UP000195871">
    <property type="component" value="Unassembled WGS sequence"/>
</dbReference>
<keyword evidence="5" id="KW-0346">Stress response</keyword>
<keyword evidence="1 3" id="KW-0547">Nucleotide-binding</keyword>
<evidence type="ECO:0000313" key="7">
    <source>
        <dbReference type="Proteomes" id="UP000189274"/>
    </source>
</evidence>
<evidence type="ECO:0000313" key="4">
    <source>
        <dbReference type="EMBL" id="AWU76932.1"/>
    </source>
</evidence>
<dbReference type="InterPro" id="IPR043129">
    <property type="entry name" value="ATPase_NBD"/>
</dbReference>
<dbReference type="EMBL" id="CP028775">
    <property type="protein sequence ID" value="AWU76932.1"/>
    <property type="molecule type" value="Genomic_DNA"/>
</dbReference>
<dbReference type="SUPFAM" id="SSF100920">
    <property type="entry name" value="Heat shock protein 70kD (HSP70), peptide-binding domain"/>
    <property type="match status" value="1"/>
</dbReference>
<dbReference type="AlphaFoldDB" id="A0A1V2LRQ5"/>
<dbReference type="Proteomes" id="UP000249293">
    <property type="component" value="Chromosome 3"/>
</dbReference>
<evidence type="ECO:0000313" key="5">
    <source>
        <dbReference type="EMBL" id="ONH75828.1"/>
    </source>
</evidence>
<dbReference type="Proteomes" id="UP000189274">
    <property type="component" value="Unassembled WGS sequence"/>
</dbReference>
<dbReference type="InterPro" id="IPR029048">
    <property type="entry name" value="HSP70_C_sf"/>
</dbReference>
<gene>
    <name evidence="5" type="ORF">BOH78_1327</name>
    <name evidence="4" type="ORF">C5L36_0C08450</name>
    <name evidence="6" type="ORF">CAS74_000858</name>
</gene>
<dbReference type="CDD" id="cd10234">
    <property type="entry name" value="ASKHA_NBD_HSP70_DnaK-like"/>
    <property type="match status" value="1"/>
</dbReference>
<name>A0A1V2LRQ5_PICKU</name>
<dbReference type="FunFam" id="3.90.640.10:FF:000003">
    <property type="entry name" value="Molecular chaperone DnaK"/>
    <property type="match status" value="1"/>
</dbReference>
<dbReference type="InterPro" id="IPR029047">
    <property type="entry name" value="HSP70_peptide-bd_sf"/>
</dbReference>
<comment type="similarity">
    <text evidence="3">Belongs to the heat shock protein 70 family.</text>
</comment>
<protein>
    <submittedName>
        <fullName evidence="6">Chaperone DnaK</fullName>
    </submittedName>
    <submittedName>
        <fullName evidence="5">Heat shock protein SSC1, mitochondrial</fullName>
    </submittedName>
</protein>
<dbReference type="PROSITE" id="PS00329">
    <property type="entry name" value="HSP70_2"/>
    <property type="match status" value="1"/>
</dbReference>
<evidence type="ECO:0000313" key="8">
    <source>
        <dbReference type="Proteomes" id="UP000195871"/>
    </source>
</evidence>
<dbReference type="PROSITE" id="PS01036">
    <property type="entry name" value="HSP70_3"/>
    <property type="match status" value="1"/>
</dbReference>
<keyword evidence="2 3" id="KW-0067">ATP-binding</keyword>
<dbReference type="InterPro" id="IPR018181">
    <property type="entry name" value="Heat_shock_70_CS"/>
</dbReference>
<reference evidence="6 8" key="3">
    <citation type="submission" date="2017-05" db="EMBL/GenBank/DDBJ databases">
        <title>The Genome Sequence of Candida krusei Ckrusei653.</title>
        <authorList>
            <person name="Cuomo C."/>
            <person name="Forche A."/>
            <person name="Young S."/>
            <person name="Abouelleil A."/>
            <person name="Cao P."/>
            <person name="Chapman S."/>
            <person name="Cusick C."/>
            <person name="Shea T."/>
            <person name="Nusbaum C."/>
            <person name="Birren B."/>
        </authorList>
    </citation>
    <scope>NUCLEOTIDE SEQUENCE [LARGE SCALE GENOMIC DNA]</scope>
    <source>
        <strain evidence="6 8">Ckrusei653</strain>
    </source>
</reference>
<dbReference type="EMBL" id="MQVM01000005">
    <property type="protein sequence ID" value="ONH75828.1"/>
    <property type="molecule type" value="Genomic_DNA"/>
</dbReference>
<reference evidence="7" key="1">
    <citation type="journal article" date="2017" name="Genome Announc.">
        <title>Genome sequences of Cyberlindnera fabianii 65, Pichia kudriavzevii 129, and Saccharomyces cerevisiae 131 isolated from fermented masau fruits in Zimbabwe.</title>
        <authorList>
            <person name="van Rijswijck I.M.H."/>
            <person name="Derks M.F.L."/>
            <person name="Abee T."/>
            <person name="de Ridder D."/>
            <person name="Smid E.J."/>
        </authorList>
    </citation>
    <scope>NUCLEOTIDE SEQUENCE [LARGE SCALE GENOMIC DNA]</scope>
    <source>
        <strain evidence="7">129</strain>
    </source>
</reference>
<dbReference type="FunFam" id="2.60.34.10:FF:000014">
    <property type="entry name" value="Chaperone protein DnaK HSP70"/>
    <property type="match status" value="1"/>
</dbReference>
<evidence type="ECO:0000256" key="2">
    <source>
        <dbReference type="ARBA" id="ARBA00022840"/>
    </source>
</evidence>
<dbReference type="SUPFAM" id="SSF53067">
    <property type="entry name" value="Actin-like ATPase domain"/>
    <property type="match status" value="2"/>
</dbReference>
<accession>A0A1V2LRQ5</accession>
<dbReference type="NCBIfam" id="NF001413">
    <property type="entry name" value="PRK00290.1"/>
    <property type="match status" value="1"/>
</dbReference>
<dbReference type="PANTHER" id="PTHR19375">
    <property type="entry name" value="HEAT SHOCK PROTEIN 70KDA"/>
    <property type="match status" value="1"/>
</dbReference>
<dbReference type="PROSITE" id="PS00297">
    <property type="entry name" value="HSP70_1"/>
    <property type="match status" value="1"/>
</dbReference>
<dbReference type="PRINTS" id="PR00301">
    <property type="entry name" value="HEATSHOCK70"/>
</dbReference>
<dbReference type="STRING" id="4909.A0A1V2LRQ5"/>
<dbReference type="VEuPathDB" id="FungiDB:C5L36_0C08450"/>
<dbReference type="FunFam" id="3.30.420.40:FF:000004">
    <property type="entry name" value="Molecular chaperone DnaK"/>
    <property type="match status" value="1"/>
</dbReference>
<dbReference type="Pfam" id="PF00012">
    <property type="entry name" value="HSP70"/>
    <property type="match status" value="1"/>
</dbReference>
<evidence type="ECO:0000313" key="9">
    <source>
        <dbReference type="Proteomes" id="UP000249293"/>
    </source>
</evidence>
<reference evidence="5" key="2">
    <citation type="submission" date="2017-01" db="EMBL/GenBank/DDBJ databases">
        <authorList>
            <person name="Mah S.A."/>
            <person name="Swanson W.J."/>
            <person name="Moy G.W."/>
            <person name="Vacquier V.D."/>
        </authorList>
    </citation>
    <scope>NUCLEOTIDE SEQUENCE [LARGE SCALE GENOMIC DNA]</scope>
    <source>
        <strain evidence="5">129</strain>
    </source>
</reference>
<reference evidence="4 9" key="4">
    <citation type="submission" date="2018-06" db="EMBL/GenBank/DDBJ databases">
        <title>Population genomics shows no distinction between pathogenic Candida krusei and environmental Pichia kudriavzevii: One species, four names.</title>
        <authorList>
            <person name="Douglass A.P."/>
            <person name="Offei B."/>
            <person name="Braun-Galleani S."/>
            <person name="Coughlan A.Y."/>
            <person name="Martos A."/>
            <person name="Ortiz-Merino R.A."/>
            <person name="Byrne K.P."/>
            <person name="Wolfe K.H."/>
        </authorList>
    </citation>
    <scope>NUCLEOTIDE SEQUENCE [LARGE SCALE GENOMIC DNA]</scope>
    <source>
        <strain evidence="4 9">CBS573</strain>
    </source>
</reference>
<proteinExistence type="inferred from homology"/>